<dbReference type="AlphaFoldDB" id="A0A163QKE8"/>
<name>A0A163QKE8_9CELL</name>
<comment type="caution">
    <text evidence="2">The sequence shown here is derived from an EMBL/GenBank/DDBJ whole genome shotgun (WGS) entry which is preliminary data.</text>
</comment>
<dbReference type="EMBL" id="LRIE01000081">
    <property type="protein sequence ID" value="KZM34252.1"/>
    <property type="molecule type" value="Genomic_DNA"/>
</dbReference>
<feature type="region of interest" description="Disordered" evidence="1">
    <location>
        <begin position="332"/>
        <end position="353"/>
    </location>
</feature>
<proteinExistence type="predicted"/>
<evidence type="ECO:0000256" key="1">
    <source>
        <dbReference type="SAM" id="MobiDB-lite"/>
    </source>
</evidence>
<evidence type="ECO:0000313" key="2">
    <source>
        <dbReference type="EMBL" id="KZM34252.1"/>
    </source>
</evidence>
<evidence type="ECO:0000313" key="3">
    <source>
        <dbReference type="Proteomes" id="UP000076447"/>
    </source>
</evidence>
<dbReference type="Proteomes" id="UP000076447">
    <property type="component" value="Unassembled WGS sequence"/>
</dbReference>
<dbReference type="Pfam" id="PF05621">
    <property type="entry name" value="TniB"/>
    <property type="match status" value="1"/>
</dbReference>
<dbReference type="RefSeq" id="WP_082849121.1">
    <property type="nucleotide sequence ID" value="NZ_LRIE01000081.1"/>
</dbReference>
<sequence length="353" mass="39269">MDAAAWHRQARYEPPTPPPVHTRRELRTMPARALEQYIRHRRRWIQGVVFPWAAGGQARERLTELVENNEFRPPGAKNVIAVTAAFTAGKSTLVRAWAQDFYREILAAKISDPQPPTWRPRHGVEADHIPVGWIDLGSAGKIRMLNAQVLDFFGYPTTGRIPDLTVRFSKVVDNHQVKILVVDDINLLQLGHQDARQVLDHLKHINTVLGQQGGSLVLVGQQSDKSLVFTDPQLAGRLQIIRLHPFAVDTSRDVADWQEFLSGIEDHLLPYLPAARPGLLAGTHAPRIWRRTQGFISDSAELLKGAAHLAAVDGSWTITSAHLEAVQLSQRATQAEQTAPRPRSARVAVKASS</sequence>
<dbReference type="STRING" id="43678.OJAG_30840"/>
<dbReference type="InterPro" id="IPR027417">
    <property type="entry name" value="P-loop_NTPase"/>
</dbReference>
<protein>
    <recommendedName>
        <fullName evidence="4">AAA+ ATPase domain-containing protein</fullName>
    </recommendedName>
</protein>
<gene>
    <name evidence="2" type="ORF">OJAG_30840</name>
</gene>
<dbReference type="OrthoDB" id="4711350at2"/>
<reference evidence="2 3" key="1">
    <citation type="submission" date="2016-01" db="EMBL/GenBank/DDBJ databases">
        <title>Genome sequence of Oerskovia enterophila VJag, an agar and cellulose degrading bacterium.</title>
        <authorList>
            <person name="Poehlein A."/>
            <person name="Jag V."/>
            <person name="Bengelsdorf F."/>
            <person name="Duerre P."/>
            <person name="Daniel R."/>
        </authorList>
    </citation>
    <scope>NUCLEOTIDE SEQUENCE [LARGE SCALE GENOMIC DNA]</scope>
    <source>
        <strain evidence="2 3">VJag</strain>
    </source>
</reference>
<evidence type="ECO:0008006" key="4">
    <source>
        <dbReference type="Google" id="ProtNLM"/>
    </source>
</evidence>
<dbReference type="InterPro" id="IPR008868">
    <property type="entry name" value="TniB"/>
</dbReference>
<organism evidence="2 3">
    <name type="scientific">Oerskovia enterophila</name>
    <dbReference type="NCBI Taxonomy" id="43678"/>
    <lineage>
        <taxon>Bacteria</taxon>
        <taxon>Bacillati</taxon>
        <taxon>Actinomycetota</taxon>
        <taxon>Actinomycetes</taxon>
        <taxon>Micrococcales</taxon>
        <taxon>Cellulomonadaceae</taxon>
        <taxon>Oerskovia</taxon>
    </lineage>
</organism>
<dbReference type="SUPFAM" id="SSF52540">
    <property type="entry name" value="P-loop containing nucleoside triphosphate hydrolases"/>
    <property type="match status" value="1"/>
</dbReference>
<feature type="region of interest" description="Disordered" evidence="1">
    <location>
        <begin position="1"/>
        <end position="21"/>
    </location>
</feature>
<accession>A0A163QKE8</accession>
<dbReference type="PATRIC" id="fig|43678.3.peg.3235"/>